<feature type="domain" description="DNA helicase Pif1-like 2B" evidence="3">
    <location>
        <begin position="497"/>
        <end position="543"/>
    </location>
</feature>
<evidence type="ECO:0000313" key="5">
    <source>
        <dbReference type="RefSeq" id="XP_049302702.1"/>
    </source>
</evidence>
<reference evidence="5" key="2">
    <citation type="submission" date="2025-08" db="UniProtKB">
        <authorList>
            <consortium name="RefSeq"/>
        </authorList>
    </citation>
    <scope>IDENTIFICATION</scope>
    <source>
        <tissue evidence="5">Adult</tissue>
    </source>
</reference>
<name>A0ABM3J0E7_BACDO</name>
<evidence type="ECO:0000259" key="2">
    <source>
        <dbReference type="Pfam" id="PF05970"/>
    </source>
</evidence>
<keyword evidence="1" id="KW-0227">DNA damage</keyword>
<comment type="cofactor">
    <cofactor evidence="1">
        <name>Mg(2+)</name>
        <dbReference type="ChEBI" id="CHEBI:18420"/>
    </cofactor>
</comment>
<dbReference type="GeneID" id="125775824"/>
<dbReference type="EC" id="5.6.2.3" evidence="1"/>
<reference evidence="4" key="1">
    <citation type="submission" date="2025-05" db="UniProtKB">
        <authorList>
            <consortium name="RefSeq"/>
        </authorList>
    </citation>
    <scope>NUCLEOTIDE SEQUENCE [LARGE SCALE GENOMIC DNA]</scope>
</reference>
<protein>
    <recommendedName>
        <fullName evidence="1">ATP-dependent DNA helicase</fullName>
        <ecNumber evidence="1">5.6.2.3</ecNumber>
    </recommendedName>
</protein>
<dbReference type="Gene3D" id="3.40.50.300">
    <property type="entry name" value="P-loop containing nucleotide triphosphate hydrolases"/>
    <property type="match status" value="1"/>
</dbReference>
<keyword evidence="1" id="KW-0067">ATP-binding</keyword>
<dbReference type="RefSeq" id="XP_049302702.1">
    <property type="nucleotide sequence ID" value="XM_049446745.1"/>
</dbReference>
<proteinExistence type="inferred from homology"/>
<evidence type="ECO:0000313" key="4">
    <source>
        <dbReference type="Proteomes" id="UP001652620"/>
    </source>
</evidence>
<dbReference type="Proteomes" id="UP001652620">
    <property type="component" value="Chromosome 1"/>
</dbReference>
<dbReference type="InterPro" id="IPR049163">
    <property type="entry name" value="Pif1-like_2B_dom"/>
</dbReference>
<keyword evidence="4" id="KW-1185">Reference proteome</keyword>
<dbReference type="PANTHER" id="PTHR10492">
    <property type="match status" value="1"/>
</dbReference>
<feature type="domain" description="DNA helicase Pif1-like DEAD-box helicase" evidence="2">
    <location>
        <begin position="201"/>
        <end position="406"/>
    </location>
</feature>
<comment type="similarity">
    <text evidence="1">Belongs to the helicase family.</text>
</comment>
<evidence type="ECO:0000259" key="3">
    <source>
        <dbReference type="Pfam" id="PF21530"/>
    </source>
</evidence>
<keyword evidence="1" id="KW-0233">DNA recombination</keyword>
<accession>A0ABM3J0E7</accession>
<dbReference type="Pfam" id="PF21530">
    <property type="entry name" value="Pif1_2B_dom"/>
    <property type="match status" value="1"/>
</dbReference>
<dbReference type="InterPro" id="IPR027417">
    <property type="entry name" value="P-loop_NTPase"/>
</dbReference>
<comment type="catalytic activity">
    <reaction evidence="1">
        <text>ATP + H2O = ADP + phosphate + H(+)</text>
        <dbReference type="Rhea" id="RHEA:13065"/>
        <dbReference type="ChEBI" id="CHEBI:15377"/>
        <dbReference type="ChEBI" id="CHEBI:15378"/>
        <dbReference type="ChEBI" id="CHEBI:30616"/>
        <dbReference type="ChEBI" id="CHEBI:43474"/>
        <dbReference type="ChEBI" id="CHEBI:456216"/>
        <dbReference type="EC" id="5.6.2.3"/>
    </reaction>
</comment>
<gene>
    <name evidence="5" type="primary">LOC125775824</name>
</gene>
<dbReference type="Pfam" id="PF05970">
    <property type="entry name" value="PIF1"/>
    <property type="match status" value="1"/>
</dbReference>
<keyword evidence="1" id="KW-0378">Hydrolase</keyword>
<sequence>MIYFQAGREAESNISKDSKLMAFFKLCNEEEDARQYLYHEIPEHYVWSKGKWCIRARNRPKSYTEIRTVNDVVYDSFQAAAEKLHLVGNNAEWKECLQEAVTYQMPTQLRWLFAIICVFCSPTNILELWHIFRDALSEDYQKQHQRDESYNRALLDLENIFKMHGRTCQHFCLPQPTIVDQPNILYNVEQERQHGQEAFSKLNQEQTLIVEEVLSSVRNESPNCYFIDGPGGSGKTFIYTTLCHILRGENKVVLPVAWTGIAANLLPGGRTSHALFKLPVPILDTSVSSMRPNSKEAQLLRKTDLFIWDEVSMVPKDAITIVDIKDITNVNLPFGGKIFVFGGDFRQVLPVVRHATRTSIIENCIKRSPLWSKVKIRRLVQNMRANNDPEFKNWLLKLGNGDLEIQHEISEDTIKIPRQYYADYDNLIAKVYGTNEINDSNISKFYSTAILCPKNDECSTFNEYIVSKLLPGDIKIYLSCDTVEKNERYDAQCYPTEFLNSLNPSGLPPHKLILKKNTIVMLIRNLNAKEGLINGARMVVSHLGENAITVKLIDSGKIAIIPRVKLTPSDPTVPFQMTRKQFPLKVAFAMTINKAQGQTFDKAGLYLPSPKFDILM</sequence>
<dbReference type="InterPro" id="IPR010285">
    <property type="entry name" value="DNA_helicase_pif1-like_DEAD"/>
</dbReference>
<keyword evidence="1" id="KW-0347">Helicase</keyword>
<dbReference type="PANTHER" id="PTHR10492:SF57">
    <property type="entry name" value="ATP-DEPENDENT DNA HELICASE"/>
    <property type="match status" value="1"/>
</dbReference>
<keyword evidence="1" id="KW-0234">DNA repair</keyword>
<dbReference type="SUPFAM" id="SSF52540">
    <property type="entry name" value="P-loop containing nucleoside triphosphate hydrolases"/>
    <property type="match status" value="2"/>
</dbReference>
<organism evidence="4 5">
    <name type="scientific">Bactrocera dorsalis</name>
    <name type="common">Oriental fruit fly</name>
    <name type="synonym">Dacus dorsalis</name>
    <dbReference type="NCBI Taxonomy" id="27457"/>
    <lineage>
        <taxon>Eukaryota</taxon>
        <taxon>Metazoa</taxon>
        <taxon>Ecdysozoa</taxon>
        <taxon>Arthropoda</taxon>
        <taxon>Hexapoda</taxon>
        <taxon>Insecta</taxon>
        <taxon>Pterygota</taxon>
        <taxon>Neoptera</taxon>
        <taxon>Endopterygota</taxon>
        <taxon>Diptera</taxon>
        <taxon>Brachycera</taxon>
        <taxon>Muscomorpha</taxon>
        <taxon>Tephritoidea</taxon>
        <taxon>Tephritidae</taxon>
        <taxon>Bactrocera</taxon>
        <taxon>Bactrocera</taxon>
    </lineage>
</organism>
<evidence type="ECO:0000256" key="1">
    <source>
        <dbReference type="RuleBase" id="RU363044"/>
    </source>
</evidence>
<keyword evidence="1" id="KW-0547">Nucleotide-binding</keyword>